<dbReference type="Gene3D" id="2.40.30.10">
    <property type="entry name" value="Translation factors"/>
    <property type="match status" value="1"/>
</dbReference>
<feature type="binding site" evidence="10">
    <location>
        <position position="399"/>
    </location>
    <ligand>
        <name>NADP(+)</name>
        <dbReference type="ChEBI" id="CHEBI:58349"/>
    </ligand>
</feature>
<name>K8P0W5_9BRAD</name>
<dbReference type="SUPFAM" id="SSF63380">
    <property type="entry name" value="Riboflavin synthase domain-like"/>
    <property type="match status" value="1"/>
</dbReference>
<dbReference type="InterPro" id="IPR008333">
    <property type="entry name" value="Cbr1-like_FAD-bd_dom"/>
</dbReference>
<dbReference type="Pfam" id="PF00175">
    <property type="entry name" value="NAD_binding_1"/>
    <property type="match status" value="1"/>
</dbReference>
<dbReference type="NCBIfam" id="TIGR03224">
    <property type="entry name" value="benzo_boxA"/>
    <property type="match status" value="1"/>
</dbReference>
<feature type="binding site" evidence="10">
    <location>
        <position position="268"/>
    </location>
    <ligand>
        <name>NADP(+)</name>
        <dbReference type="ChEBI" id="CHEBI:58349"/>
    </ligand>
</feature>
<evidence type="ECO:0000256" key="2">
    <source>
        <dbReference type="ARBA" id="ARBA00022630"/>
    </source>
</evidence>
<sequence>MNAPVTDLIKQHLIDPEICIRCNTCEETCPVDAVTHDGNNYVVDASICNHCMDCISPCPTGSIDNWRVVSKAYSLEEQYSWEELPKQEEVAASSGEGGAVEALEDEVLRLLEEARKGLGGKPVAPHSASKPTVNLYNRGKLAVATVTGNFRLTDANADSDVRHIILDFGDQPFPVLEGQSIGIVAPGTDENGTPHVARLYSVASPRGGEKPNTNNLALTVKREDKGVCSNYLCDLPRGAKVEVTGPFGATFLMPDDPAANIIMICTGTGSAPFRGFTERRRRAMPDAPGRLLLFFGARRPEELPYFGPLQKVPEKLLGKYFCYSRVPDQPRVYVQDRIRGEMAQIAALLRDDKTHVYICGLKGMETGVDEAFADACRAASIDWSSLKPRMRESGRYHVETY</sequence>
<keyword evidence="14" id="KW-1185">Reference proteome</keyword>
<dbReference type="Proteomes" id="UP000001095">
    <property type="component" value="Unassembled WGS sequence"/>
</dbReference>
<dbReference type="RefSeq" id="WP_002714211.1">
    <property type="nucleotide sequence ID" value="NZ_KB375281.1"/>
</dbReference>
<dbReference type="InterPro" id="IPR017634">
    <property type="entry name" value="Benzoyl_CoA_Oase_BoxA"/>
</dbReference>
<evidence type="ECO:0000256" key="6">
    <source>
        <dbReference type="ARBA" id="ARBA00023002"/>
    </source>
</evidence>
<dbReference type="InterPro" id="IPR017938">
    <property type="entry name" value="Riboflavin_synthase-like_b-brl"/>
</dbReference>
<keyword evidence="4 9" id="KW-0274">FAD</keyword>
<keyword evidence="6 9" id="KW-0560">Oxidoreductase</keyword>
<dbReference type="GO" id="GO:0016491">
    <property type="term" value="F:oxidoreductase activity"/>
    <property type="evidence" value="ECO:0007669"/>
    <property type="project" value="UniProtKB-KW"/>
</dbReference>
<feature type="domain" description="4Fe-4S ferredoxin-type" evidence="11">
    <location>
        <begin position="41"/>
        <end position="68"/>
    </location>
</feature>
<dbReference type="PROSITE" id="PS51384">
    <property type="entry name" value="FAD_FR"/>
    <property type="match status" value="1"/>
</dbReference>
<evidence type="ECO:0000256" key="4">
    <source>
        <dbReference type="ARBA" id="ARBA00022827"/>
    </source>
</evidence>
<comment type="caution">
    <text evidence="13">The sequence shown here is derived from an EMBL/GenBank/DDBJ whole genome shotgun (WGS) entry which is preliminary data.</text>
</comment>
<accession>K8P0W5</accession>
<feature type="domain" description="4Fe-4S ferredoxin-type" evidence="11">
    <location>
        <begin position="10"/>
        <end position="39"/>
    </location>
</feature>
<dbReference type="InterPro" id="IPR039261">
    <property type="entry name" value="FNR_nucleotide-bd"/>
</dbReference>
<feature type="binding site" evidence="10">
    <location>
        <begin position="324"/>
        <end position="325"/>
    </location>
    <ligand>
        <name>NADP(+)</name>
        <dbReference type="ChEBI" id="CHEBI:58349"/>
    </ligand>
</feature>
<keyword evidence="3" id="KW-0479">Metal-binding</keyword>
<protein>
    <submittedName>
        <fullName evidence="13">Benzoyl-CoA oxygenase/reductase, BoxA protein</fullName>
    </submittedName>
</protein>
<gene>
    <name evidence="13" type="ORF">HMPREF9696_03341</name>
</gene>
<evidence type="ECO:0000256" key="3">
    <source>
        <dbReference type="ARBA" id="ARBA00022723"/>
    </source>
</evidence>
<dbReference type="AlphaFoldDB" id="K8P0W5"/>
<dbReference type="EMBL" id="AGWY01000013">
    <property type="protein sequence ID" value="EKS33300.1"/>
    <property type="molecule type" value="Genomic_DNA"/>
</dbReference>
<evidence type="ECO:0000313" key="14">
    <source>
        <dbReference type="Proteomes" id="UP000001095"/>
    </source>
</evidence>
<dbReference type="OrthoDB" id="9816402at2"/>
<dbReference type="Pfam" id="PF00037">
    <property type="entry name" value="Fer4"/>
    <property type="match status" value="1"/>
</dbReference>
<organism evidence="13 14">
    <name type="scientific">Afipia clevelandensis ATCC 49720</name>
    <dbReference type="NCBI Taxonomy" id="883079"/>
    <lineage>
        <taxon>Bacteria</taxon>
        <taxon>Pseudomonadati</taxon>
        <taxon>Pseudomonadota</taxon>
        <taxon>Alphaproteobacteria</taxon>
        <taxon>Hyphomicrobiales</taxon>
        <taxon>Nitrobacteraceae</taxon>
        <taxon>Afipia</taxon>
    </lineage>
</organism>
<dbReference type="PROSITE" id="PS00198">
    <property type="entry name" value="4FE4S_FER_1"/>
    <property type="match status" value="2"/>
</dbReference>
<dbReference type="InterPro" id="IPR001433">
    <property type="entry name" value="OxRdtase_FAD/NAD-bd"/>
</dbReference>
<keyword evidence="8" id="KW-0411">Iron-sulfur</keyword>
<evidence type="ECO:0000256" key="7">
    <source>
        <dbReference type="ARBA" id="ARBA00023004"/>
    </source>
</evidence>
<dbReference type="InterPro" id="IPR017927">
    <property type="entry name" value="FAD-bd_FR_type"/>
</dbReference>
<dbReference type="GO" id="GO:0051536">
    <property type="term" value="F:iron-sulfur cluster binding"/>
    <property type="evidence" value="ECO:0007669"/>
    <property type="project" value="UniProtKB-KW"/>
</dbReference>
<dbReference type="InterPro" id="IPR017900">
    <property type="entry name" value="4Fe4S_Fe_S_CS"/>
</dbReference>
<dbReference type="Pfam" id="PF00970">
    <property type="entry name" value="FAD_binding_6"/>
    <property type="match status" value="1"/>
</dbReference>
<dbReference type="InterPro" id="IPR015701">
    <property type="entry name" value="FNR"/>
</dbReference>
<evidence type="ECO:0000259" key="12">
    <source>
        <dbReference type="PROSITE" id="PS51384"/>
    </source>
</evidence>
<dbReference type="HOGENOM" id="CLU_053066_0_0_5"/>
<evidence type="ECO:0000313" key="13">
    <source>
        <dbReference type="EMBL" id="EKS33300.1"/>
    </source>
</evidence>
<dbReference type="SUPFAM" id="SSF52343">
    <property type="entry name" value="Ferredoxin reductase-like, C-terminal NADP-linked domain"/>
    <property type="match status" value="1"/>
</dbReference>
<dbReference type="PIRSF" id="PIRSF000361">
    <property type="entry name" value="Frd-NADP+_RD"/>
    <property type="match status" value="1"/>
</dbReference>
<dbReference type="InterPro" id="IPR001709">
    <property type="entry name" value="Flavoprot_Pyr_Nucl_cyt_Rdtase"/>
</dbReference>
<dbReference type="PANTHER" id="PTHR43314">
    <property type="match status" value="1"/>
</dbReference>
<dbReference type="PRINTS" id="PR00371">
    <property type="entry name" value="FPNCR"/>
</dbReference>
<reference evidence="13 14" key="1">
    <citation type="submission" date="2012-04" db="EMBL/GenBank/DDBJ databases">
        <title>The Genome Sequence of Afipia clevelandensis ATCC 49720.</title>
        <authorList>
            <consortium name="The Broad Institute Genome Sequencing Platform"/>
            <person name="Earl A."/>
            <person name="Ward D."/>
            <person name="Feldgarden M."/>
            <person name="Gevers D."/>
            <person name="Huys G."/>
            <person name="Walker B."/>
            <person name="Young S.K."/>
            <person name="Zeng Q."/>
            <person name="Gargeya S."/>
            <person name="Fitzgerald M."/>
            <person name="Haas B."/>
            <person name="Abouelleil A."/>
            <person name="Alvarado L."/>
            <person name="Arachchi H.M."/>
            <person name="Berlin A."/>
            <person name="Chapman S.B."/>
            <person name="Goldberg J."/>
            <person name="Griggs A."/>
            <person name="Gujja S."/>
            <person name="Hansen M."/>
            <person name="Howarth C."/>
            <person name="Imamovic A."/>
            <person name="Larimer J."/>
            <person name="McCowen C."/>
            <person name="Montmayeur A."/>
            <person name="Murphy C."/>
            <person name="Neiman D."/>
            <person name="Pearson M."/>
            <person name="Priest M."/>
            <person name="Roberts A."/>
            <person name="Saif S."/>
            <person name="Shea T."/>
            <person name="Sisk P."/>
            <person name="Sykes S."/>
            <person name="Wortman J."/>
            <person name="Nusbaum C."/>
            <person name="Birren B."/>
        </authorList>
    </citation>
    <scope>NUCLEOTIDE SEQUENCE [LARGE SCALE GENOMIC DNA]</scope>
    <source>
        <strain evidence="13 14">ATCC 49720</strain>
    </source>
</reference>
<evidence type="ECO:0000256" key="10">
    <source>
        <dbReference type="PIRSR" id="PIRSR000361-1"/>
    </source>
</evidence>
<dbReference type="InterPro" id="IPR017896">
    <property type="entry name" value="4Fe4S_Fe-S-bd"/>
</dbReference>
<dbReference type="SUPFAM" id="SSF54862">
    <property type="entry name" value="4Fe-4S ferredoxins"/>
    <property type="match status" value="1"/>
</dbReference>
<dbReference type="PROSITE" id="PS51379">
    <property type="entry name" value="4FE4S_FER_2"/>
    <property type="match status" value="2"/>
</dbReference>
<feature type="domain" description="FAD-binding FR-type" evidence="12">
    <location>
        <begin position="139"/>
        <end position="253"/>
    </location>
</feature>
<evidence type="ECO:0000256" key="1">
    <source>
        <dbReference type="ARBA" id="ARBA00001974"/>
    </source>
</evidence>
<dbReference type="Gene3D" id="3.30.70.20">
    <property type="match status" value="1"/>
</dbReference>
<evidence type="ECO:0000256" key="5">
    <source>
        <dbReference type="ARBA" id="ARBA00022857"/>
    </source>
</evidence>
<evidence type="ECO:0000259" key="11">
    <source>
        <dbReference type="PROSITE" id="PS51379"/>
    </source>
</evidence>
<feature type="binding site" evidence="10">
    <location>
        <position position="201"/>
    </location>
    <ligand>
        <name>NADP(+)</name>
        <dbReference type="ChEBI" id="CHEBI:58349"/>
    </ligand>
</feature>
<evidence type="ECO:0000256" key="8">
    <source>
        <dbReference type="ARBA" id="ARBA00023014"/>
    </source>
</evidence>
<keyword evidence="5 9" id="KW-0521">NADP</keyword>
<feature type="binding site" evidence="10">
    <location>
        <position position="221"/>
    </location>
    <ligand>
        <name>NADP(+)</name>
        <dbReference type="ChEBI" id="CHEBI:58349"/>
    </ligand>
</feature>
<dbReference type="GO" id="GO:0046872">
    <property type="term" value="F:metal ion binding"/>
    <property type="evidence" value="ECO:0007669"/>
    <property type="project" value="UniProtKB-KW"/>
</dbReference>
<dbReference type="PIRSF" id="PIRSF501177">
    <property type="entry name" value="BoxA"/>
    <property type="match status" value="1"/>
</dbReference>
<comment type="cofactor">
    <cofactor evidence="1">
        <name>FAD</name>
        <dbReference type="ChEBI" id="CHEBI:57692"/>
    </cofactor>
</comment>
<keyword evidence="2 9" id="KW-0285">Flavoprotein</keyword>
<keyword evidence="7" id="KW-0408">Iron</keyword>
<proteinExistence type="predicted"/>
<dbReference type="Gene3D" id="3.40.50.80">
    <property type="entry name" value="Nucleotide-binding domain of ferredoxin-NADP reductase (FNR) module"/>
    <property type="match status" value="1"/>
</dbReference>
<feature type="binding site" evidence="10">
    <location>
        <begin position="360"/>
        <end position="361"/>
    </location>
    <ligand>
        <name>NADP(+)</name>
        <dbReference type="ChEBI" id="CHEBI:58349"/>
    </ligand>
</feature>
<dbReference type="PATRIC" id="fig|883079.3.peg.3416"/>
<evidence type="ECO:0000256" key="9">
    <source>
        <dbReference type="PIRNR" id="PIRNR000361"/>
    </source>
</evidence>